<organism evidence="5 6">
    <name type="scientific">Ktedonosporobacter rubrisoli</name>
    <dbReference type="NCBI Taxonomy" id="2509675"/>
    <lineage>
        <taxon>Bacteria</taxon>
        <taxon>Bacillati</taxon>
        <taxon>Chloroflexota</taxon>
        <taxon>Ktedonobacteria</taxon>
        <taxon>Ktedonobacterales</taxon>
        <taxon>Ktedonosporobacteraceae</taxon>
        <taxon>Ktedonosporobacter</taxon>
    </lineage>
</organism>
<evidence type="ECO:0000256" key="1">
    <source>
        <dbReference type="ARBA" id="ARBA00022574"/>
    </source>
</evidence>
<feature type="repeat" description="WD" evidence="3">
    <location>
        <begin position="409"/>
        <end position="450"/>
    </location>
</feature>
<dbReference type="PROSITE" id="PS50082">
    <property type="entry name" value="WD_REPEATS_2"/>
    <property type="match status" value="6"/>
</dbReference>
<dbReference type="InterPro" id="IPR000719">
    <property type="entry name" value="Prot_kinase_dom"/>
</dbReference>
<protein>
    <recommendedName>
        <fullName evidence="4">Protein kinase domain-containing protein</fullName>
    </recommendedName>
</protein>
<dbReference type="InterPro" id="IPR019775">
    <property type="entry name" value="WD40_repeat_CS"/>
</dbReference>
<evidence type="ECO:0000313" key="6">
    <source>
        <dbReference type="Proteomes" id="UP000290365"/>
    </source>
</evidence>
<dbReference type="InterPro" id="IPR057855">
    <property type="entry name" value="Beta-prop_WDR19_1st"/>
</dbReference>
<feature type="repeat" description="WD" evidence="3">
    <location>
        <begin position="277"/>
        <end position="318"/>
    </location>
</feature>
<name>A0A4P6JMP6_KTERU</name>
<dbReference type="Pfam" id="PF23389">
    <property type="entry name" value="Beta-prop_WDR19_1st"/>
    <property type="match status" value="1"/>
</dbReference>
<dbReference type="SUPFAM" id="SSF50978">
    <property type="entry name" value="WD40 repeat-like"/>
    <property type="match status" value="1"/>
</dbReference>
<dbReference type="InterPro" id="IPR015943">
    <property type="entry name" value="WD40/YVTN_repeat-like_dom_sf"/>
</dbReference>
<dbReference type="GO" id="GO:0005524">
    <property type="term" value="F:ATP binding"/>
    <property type="evidence" value="ECO:0007669"/>
    <property type="project" value="InterPro"/>
</dbReference>
<dbReference type="InterPro" id="IPR011009">
    <property type="entry name" value="Kinase-like_dom_sf"/>
</dbReference>
<dbReference type="Proteomes" id="UP000290365">
    <property type="component" value="Chromosome"/>
</dbReference>
<dbReference type="Gene3D" id="1.10.510.10">
    <property type="entry name" value="Transferase(Phosphotransferase) domain 1"/>
    <property type="match status" value="1"/>
</dbReference>
<evidence type="ECO:0000256" key="2">
    <source>
        <dbReference type="ARBA" id="ARBA00022737"/>
    </source>
</evidence>
<feature type="domain" description="Protein kinase" evidence="4">
    <location>
        <begin position="1"/>
        <end position="143"/>
    </location>
</feature>
<reference evidence="5 6" key="1">
    <citation type="submission" date="2019-01" db="EMBL/GenBank/DDBJ databases">
        <title>Ktedonosporobacter rubrisoli SCAWS-G2.</title>
        <authorList>
            <person name="Huang Y."/>
            <person name="Yan B."/>
        </authorList>
    </citation>
    <scope>NUCLEOTIDE SEQUENCE [LARGE SCALE GENOMIC DNA]</scope>
    <source>
        <strain evidence="5 6">SCAWS-G2</strain>
    </source>
</reference>
<proteinExistence type="predicted"/>
<dbReference type="PROSITE" id="PS50294">
    <property type="entry name" value="WD_REPEATS_REGION"/>
    <property type="match status" value="5"/>
</dbReference>
<dbReference type="GO" id="GO:0004672">
    <property type="term" value="F:protein kinase activity"/>
    <property type="evidence" value="ECO:0007669"/>
    <property type="project" value="InterPro"/>
</dbReference>
<dbReference type="SMART" id="SM00320">
    <property type="entry name" value="WD40"/>
    <property type="match status" value="7"/>
</dbReference>
<dbReference type="PRINTS" id="PR00320">
    <property type="entry name" value="GPROTEINBRPT"/>
</dbReference>
<dbReference type="EMBL" id="CP035758">
    <property type="protein sequence ID" value="QBD76539.1"/>
    <property type="molecule type" value="Genomic_DNA"/>
</dbReference>
<dbReference type="Pfam" id="PF00069">
    <property type="entry name" value="Pkinase"/>
    <property type="match status" value="1"/>
</dbReference>
<dbReference type="AlphaFoldDB" id="A0A4P6JMP6"/>
<dbReference type="KEGG" id="kbs:EPA93_11200"/>
<keyword evidence="2" id="KW-0677">Repeat</keyword>
<dbReference type="PROSITE" id="PS00678">
    <property type="entry name" value="WD_REPEATS_1"/>
    <property type="match status" value="1"/>
</dbReference>
<keyword evidence="6" id="KW-1185">Reference proteome</keyword>
<dbReference type="CDD" id="cd00200">
    <property type="entry name" value="WD40"/>
    <property type="match status" value="1"/>
</dbReference>
<dbReference type="SUPFAM" id="SSF56112">
    <property type="entry name" value="Protein kinase-like (PK-like)"/>
    <property type="match status" value="1"/>
</dbReference>
<dbReference type="InterPro" id="IPR020472">
    <property type="entry name" value="WD40_PAC1"/>
</dbReference>
<evidence type="ECO:0000259" key="4">
    <source>
        <dbReference type="PROSITE" id="PS50011"/>
    </source>
</evidence>
<dbReference type="Gene3D" id="2.130.10.10">
    <property type="entry name" value="YVTN repeat-like/Quinoprotein amine dehydrogenase"/>
    <property type="match status" value="3"/>
</dbReference>
<feature type="repeat" description="WD" evidence="3">
    <location>
        <begin position="193"/>
        <end position="234"/>
    </location>
</feature>
<sequence length="485" mass="53312">MMKNSFIAMSNQRICCWEGEMRCSSVTLGSPWWPKVRVIKARQDMAGTIAYMAPEQIQGKPRPASDQYALAVVAYEWLSGDRPFHGSFTEIAVQHAVATPQPLRERVPVSPAIEQVIMIGLAKEPKERFSSVQAFASALEQAFQKEQATTVSLQFPSAHVLSPPSLPLTVAPSIATTHPGTSPASVGKHLFSYRNHIAPVSSIAWSPDSARIVSGSSDRTVQIWEAQTGRTETVWNFHSSPVRTVAWTKNGTYIASAGEDTTVSIWETLTRRSVMTYQEHKKCVSALAWAPDSDHIASGGFDKTIHLWSAVTGRKVLTYQGHTRNMGAWVKAVAWSPNGRCIASGDYNGEVFVWDTVTGEYRLHLSASRSVNGLAWSPDSDRIAIACSSGRLLLVQSLAQESTSRHHMNQNEDIGLTSVVWSPDGKFIALGDERHQVHIWDPVSEKLLYTYQGHANRVLAVAWSPDGHQIASASADKTVQVWQAP</sequence>
<evidence type="ECO:0000256" key="3">
    <source>
        <dbReference type="PROSITE-ProRule" id="PRU00221"/>
    </source>
</evidence>
<dbReference type="PANTHER" id="PTHR19848">
    <property type="entry name" value="WD40 REPEAT PROTEIN"/>
    <property type="match status" value="1"/>
</dbReference>
<dbReference type="InterPro" id="IPR036322">
    <property type="entry name" value="WD40_repeat_dom_sf"/>
</dbReference>
<feature type="repeat" description="WD" evidence="3">
    <location>
        <begin position="235"/>
        <end position="276"/>
    </location>
</feature>
<gene>
    <name evidence="5" type="ORF">EPA93_11200</name>
</gene>
<dbReference type="OrthoDB" id="9812686at2"/>
<dbReference type="PROSITE" id="PS50011">
    <property type="entry name" value="PROTEIN_KINASE_DOM"/>
    <property type="match status" value="1"/>
</dbReference>
<evidence type="ECO:0000313" key="5">
    <source>
        <dbReference type="EMBL" id="QBD76539.1"/>
    </source>
</evidence>
<feature type="repeat" description="WD" evidence="3">
    <location>
        <begin position="451"/>
        <end position="485"/>
    </location>
</feature>
<accession>A0A4P6JMP6</accession>
<dbReference type="Pfam" id="PF00400">
    <property type="entry name" value="WD40"/>
    <property type="match status" value="3"/>
</dbReference>
<dbReference type="InterPro" id="IPR001680">
    <property type="entry name" value="WD40_rpt"/>
</dbReference>
<feature type="repeat" description="WD" evidence="3">
    <location>
        <begin position="323"/>
        <end position="364"/>
    </location>
</feature>
<dbReference type="PANTHER" id="PTHR19848:SF8">
    <property type="entry name" value="F-BOX AND WD REPEAT DOMAIN CONTAINING 7"/>
    <property type="match status" value="1"/>
</dbReference>
<keyword evidence="1 3" id="KW-0853">WD repeat</keyword>